<protein>
    <submittedName>
        <fullName evidence="2">Uncharacterized protein</fullName>
    </submittedName>
</protein>
<feature type="region of interest" description="Disordered" evidence="1">
    <location>
        <begin position="1"/>
        <end position="26"/>
    </location>
</feature>
<feature type="compositionally biased region" description="Polar residues" evidence="1">
    <location>
        <begin position="84"/>
        <end position="95"/>
    </location>
</feature>
<evidence type="ECO:0000313" key="3">
    <source>
        <dbReference type="Proteomes" id="UP000277928"/>
    </source>
</evidence>
<feature type="region of interest" description="Disordered" evidence="1">
    <location>
        <begin position="74"/>
        <end position="95"/>
    </location>
</feature>
<evidence type="ECO:0000256" key="1">
    <source>
        <dbReference type="SAM" id="MobiDB-lite"/>
    </source>
</evidence>
<reference evidence="2 3" key="1">
    <citation type="submission" date="2018-08" db="EMBL/GenBank/DDBJ databases">
        <authorList>
            <person name="Laetsch R D."/>
            <person name="Stevens L."/>
            <person name="Kumar S."/>
            <person name="Blaxter L. M."/>
        </authorList>
    </citation>
    <scope>NUCLEOTIDE SEQUENCE [LARGE SCALE GENOMIC DNA]</scope>
</reference>
<keyword evidence="3" id="KW-1185">Reference proteome</keyword>
<name>A0A3P6TMQ7_LITSI</name>
<dbReference type="EMBL" id="UYRX01000336">
    <property type="protein sequence ID" value="VDK80410.1"/>
    <property type="molecule type" value="Genomic_DNA"/>
</dbReference>
<sequence length="95" mass="11205">MAGEFRRNGRKEEKIRRGWKRREGRDARANHRIEWFCSPRMALRGWIVAKLNEGSAVARARYNESGMSDAAKEGMNKQWKLKEQQQQITNCRLRG</sequence>
<feature type="compositionally biased region" description="Basic and acidic residues" evidence="1">
    <location>
        <begin position="74"/>
        <end position="83"/>
    </location>
</feature>
<gene>
    <name evidence="2" type="ORF">NLS_LOCUS4894</name>
</gene>
<evidence type="ECO:0000313" key="2">
    <source>
        <dbReference type="EMBL" id="VDK80410.1"/>
    </source>
</evidence>
<organism evidence="2 3">
    <name type="scientific">Litomosoides sigmodontis</name>
    <name type="common">Filarial nematode worm</name>
    <dbReference type="NCBI Taxonomy" id="42156"/>
    <lineage>
        <taxon>Eukaryota</taxon>
        <taxon>Metazoa</taxon>
        <taxon>Ecdysozoa</taxon>
        <taxon>Nematoda</taxon>
        <taxon>Chromadorea</taxon>
        <taxon>Rhabditida</taxon>
        <taxon>Spirurina</taxon>
        <taxon>Spiruromorpha</taxon>
        <taxon>Filarioidea</taxon>
        <taxon>Onchocercidae</taxon>
        <taxon>Litomosoides</taxon>
    </lineage>
</organism>
<accession>A0A3P6TMQ7</accession>
<dbReference type="Proteomes" id="UP000277928">
    <property type="component" value="Unassembled WGS sequence"/>
</dbReference>
<proteinExistence type="predicted"/>
<dbReference type="AlphaFoldDB" id="A0A3P6TMQ7"/>